<dbReference type="AlphaFoldDB" id="A0A0D3EQB9"/>
<reference evidence="6" key="2">
    <citation type="submission" date="2015-03" db="UniProtKB">
        <authorList>
            <consortium name="EnsemblPlants"/>
        </authorList>
    </citation>
    <scope>IDENTIFICATION</scope>
</reference>
<dbReference type="Proteomes" id="UP000026960">
    <property type="component" value="Chromosome 1"/>
</dbReference>
<evidence type="ECO:0000256" key="3">
    <source>
        <dbReference type="ARBA" id="ARBA00022490"/>
    </source>
</evidence>
<evidence type="ECO:0000256" key="4">
    <source>
        <dbReference type="ARBA" id="ARBA00023242"/>
    </source>
</evidence>
<protein>
    <submittedName>
        <fullName evidence="6">Uncharacterized protein</fullName>
    </submittedName>
</protein>
<dbReference type="EnsemblPlants" id="OBART01G20020.1">
    <property type="protein sequence ID" value="OBART01G20020.1"/>
    <property type="gene ID" value="OBART01G20020"/>
</dbReference>
<feature type="region of interest" description="Disordered" evidence="5">
    <location>
        <begin position="154"/>
        <end position="174"/>
    </location>
</feature>
<reference evidence="6" key="1">
    <citation type="journal article" date="2009" name="Rice">
        <title>De Novo Next Generation Sequencing of Plant Genomes.</title>
        <authorList>
            <person name="Rounsley S."/>
            <person name="Marri P.R."/>
            <person name="Yu Y."/>
            <person name="He R."/>
            <person name="Sisneros N."/>
            <person name="Goicoechea J.L."/>
            <person name="Lee S.J."/>
            <person name="Angelova A."/>
            <person name="Kudrna D."/>
            <person name="Luo M."/>
            <person name="Affourtit J."/>
            <person name="Desany B."/>
            <person name="Knight J."/>
            <person name="Niazi F."/>
            <person name="Egholm M."/>
            <person name="Wing R.A."/>
        </authorList>
    </citation>
    <scope>NUCLEOTIDE SEQUENCE [LARGE SCALE GENOMIC DNA]</scope>
    <source>
        <strain evidence="6">cv. IRGC 105608</strain>
    </source>
</reference>
<dbReference type="CDD" id="cd23767">
    <property type="entry name" value="IQCD"/>
    <property type="match status" value="1"/>
</dbReference>
<dbReference type="Gramene" id="OBART01G20020.1">
    <property type="protein sequence ID" value="OBART01G20020.1"/>
    <property type="gene ID" value="OBART01G20020"/>
</dbReference>
<dbReference type="eggNOG" id="ENOG502QRWH">
    <property type="taxonomic scope" value="Eukaryota"/>
</dbReference>
<accession>A0A0D3EQB9</accession>
<comment type="subcellular location">
    <subcellularLocation>
        <location evidence="2">Cytoplasm</location>
    </subcellularLocation>
    <subcellularLocation>
        <location evidence="1">Nucleus</location>
    </subcellularLocation>
</comment>
<evidence type="ECO:0000313" key="7">
    <source>
        <dbReference type="Proteomes" id="UP000026960"/>
    </source>
</evidence>
<evidence type="ECO:0000256" key="5">
    <source>
        <dbReference type="SAM" id="MobiDB-lite"/>
    </source>
</evidence>
<dbReference type="PANTHER" id="PTHR31250">
    <property type="entry name" value="IQ DOMAIN-CONTAINING PROTEIN IQM3"/>
    <property type="match status" value="1"/>
</dbReference>
<dbReference type="PaxDb" id="65489-OBART01G20020.1"/>
<dbReference type="STRING" id="65489.A0A0D3EQB9"/>
<evidence type="ECO:0000256" key="1">
    <source>
        <dbReference type="ARBA" id="ARBA00004123"/>
    </source>
</evidence>
<dbReference type="PROSITE" id="PS50096">
    <property type="entry name" value="IQ"/>
    <property type="match status" value="1"/>
</dbReference>
<proteinExistence type="predicted"/>
<dbReference type="GO" id="GO:0005634">
    <property type="term" value="C:nucleus"/>
    <property type="evidence" value="ECO:0007669"/>
    <property type="project" value="UniProtKB-SubCell"/>
</dbReference>
<keyword evidence="3" id="KW-0963">Cytoplasm</keyword>
<organism evidence="6">
    <name type="scientific">Oryza barthii</name>
    <dbReference type="NCBI Taxonomy" id="65489"/>
    <lineage>
        <taxon>Eukaryota</taxon>
        <taxon>Viridiplantae</taxon>
        <taxon>Streptophyta</taxon>
        <taxon>Embryophyta</taxon>
        <taxon>Tracheophyta</taxon>
        <taxon>Spermatophyta</taxon>
        <taxon>Magnoliopsida</taxon>
        <taxon>Liliopsida</taxon>
        <taxon>Poales</taxon>
        <taxon>Poaceae</taxon>
        <taxon>BOP clade</taxon>
        <taxon>Oryzoideae</taxon>
        <taxon>Oryzeae</taxon>
        <taxon>Oryzinae</taxon>
        <taxon>Oryza</taxon>
    </lineage>
</organism>
<keyword evidence="4" id="KW-0539">Nucleus</keyword>
<name>A0A0D3EQB9_9ORYZ</name>
<keyword evidence="7" id="KW-1185">Reference proteome</keyword>
<dbReference type="HOGENOM" id="CLU_783850_0_0_1"/>
<dbReference type="InterPro" id="IPR044159">
    <property type="entry name" value="IQM"/>
</dbReference>
<dbReference type="GO" id="GO:0005737">
    <property type="term" value="C:cytoplasm"/>
    <property type="evidence" value="ECO:0007669"/>
    <property type="project" value="UniProtKB-SubCell"/>
</dbReference>
<evidence type="ECO:0000313" key="6">
    <source>
        <dbReference type="EnsemblPlants" id="OBART01G20020.1"/>
    </source>
</evidence>
<sequence length="380" mass="41657">MASQPRRRIRGRKHRLVKLPSARASDDRSVRLLPSPLSPPQFGLVLSLAPAPTLMQSSPHNNRVIHPSIHPSILPPPPIYGRANHAASQSPTAQLHSSPNKLTAFSFIIFLHSSPPPSSAEQLGREQQVDVVFVFFKEKPMTLRPLNTERSFLLSSPKPHSPRDACSPPVRSPSSTRLLACRKLPSSSKPMATGAGVLERSLSFKNWEPTAAEEAAVAAPPPHDEAASRCINGARPGILLLQQSPKAKQGDAATSPAQAALIEFISPKPRSELDQAATKVQKLFKGHRTRRNLADCAIVVEELWWKAYDSACLNIKSISFFDEAKQETAASRWSRAGKRIAKVGKGLSKNEKAQKLALQHWLEAVSPSSWNYRSHLFALV</sequence>
<evidence type="ECO:0000256" key="2">
    <source>
        <dbReference type="ARBA" id="ARBA00004496"/>
    </source>
</evidence>
<dbReference type="PANTHER" id="PTHR31250:SF67">
    <property type="entry name" value="CALMODULIN-BINDING PROTEIN"/>
    <property type="match status" value="1"/>
</dbReference>